<comment type="caution">
    <text evidence="2">The sequence shown here is derived from an EMBL/GenBank/DDBJ whole genome shotgun (WGS) entry which is preliminary data.</text>
</comment>
<evidence type="ECO:0000256" key="1">
    <source>
        <dbReference type="SAM" id="MobiDB-lite"/>
    </source>
</evidence>
<name>A0A0G0PS97_9BACT</name>
<proteinExistence type="predicted"/>
<feature type="compositionally biased region" description="Basic and acidic residues" evidence="1">
    <location>
        <begin position="142"/>
        <end position="152"/>
    </location>
</feature>
<feature type="region of interest" description="Disordered" evidence="1">
    <location>
        <begin position="88"/>
        <end position="152"/>
    </location>
</feature>
<evidence type="ECO:0000313" key="2">
    <source>
        <dbReference type="EMBL" id="KKR30783.1"/>
    </source>
</evidence>
<dbReference type="Proteomes" id="UP000034793">
    <property type="component" value="Unassembled WGS sequence"/>
</dbReference>
<dbReference type="AlphaFoldDB" id="A0A0G0PS97"/>
<accession>A0A0G0PS97</accession>
<organism evidence="2 3">
    <name type="scientific">Candidatus Woesebacteria bacterium GW2011_GWA1_39_8</name>
    <dbReference type="NCBI Taxonomy" id="1618552"/>
    <lineage>
        <taxon>Bacteria</taxon>
        <taxon>Candidatus Woeseibacteriota</taxon>
    </lineage>
</organism>
<reference evidence="2 3" key="1">
    <citation type="journal article" date="2015" name="Nature">
        <title>rRNA introns, odd ribosomes, and small enigmatic genomes across a large radiation of phyla.</title>
        <authorList>
            <person name="Brown C.T."/>
            <person name="Hug L.A."/>
            <person name="Thomas B.C."/>
            <person name="Sharon I."/>
            <person name="Castelle C.J."/>
            <person name="Singh A."/>
            <person name="Wilkins M.J."/>
            <person name="Williams K.H."/>
            <person name="Banfield J.F."/>
        </authorList>
    </citation>
    <scope>NUCLEOTIDE SEQUENCE [LARGE SCALE GENOMIC DNA]</scope>
</reference>
<feature type="compositionally biased region" description="Basic and acidic residues" evidence="1">
    <location>
        <begin position="88"/>
        <end position="99"/>
    </location>
</feature>
<dbReference type="EMBL" id="LBXL01000002">
    <property type="protein sequence ID" value="KKR30783.1"/>
    <property type="molecule type" value="Genomic_DNA"/>
</dbReference>
<protein>
    <submittedName>
        <fullName evidence="2">Uncharacterized protein</fullName>
    </submittedName>
</protein>
<sequence>MTNGIIKKAGKTTADIAKQIAKQVALEPIEILKSAGSQVTGREKPGEMSVMQQVMTGNGKVQEISAIEKAQEEAQTKRRIEELEQELKKLRGEREEKQQSYEQKVMGEMKQGQQEPQAETPLVEPVTRRKRGMMGPAQKKQGTKEMGKMVSG</sequence>
<gene>
    <name evidence="2" type="ORF">UT61_C0002G0027</name>
</gene>
<evidence type="ECO:0000313" key="3">
    <source>
        <dbReference type="Proteomes" id="UP000034793"/>
    </source>
</evidence>